<dbReference type="GO" id="GO:0031982">
    <property type="term" value="C:vesicle"/>
    <property type="evidence" value="ECO:0007669"/>
    <property type="project" value="TreeGrafter"/>
</dbReference>
<dbReference type="FunFam" id="1.20.120.980:FF:000001">
    <property type="entry name" value="Dipeptidyl peptidase 7"/>
    <property type="match status" value="1"/>
</dbReference>
<dbReference type="GO" id="GO:0008239">
    <property type="term" value="F:dipeptidyl-peptidase activity"/>
    <property type="evidence" value="ECO:0007669"/>
    <property type="project" value="TreeGrafter"/>
</dbReference>
<comment type="similarity">
    <text evidence="1">Belongs to the peptidase S28 family.</text>
</comment>
<keyword evidence="5" id="KW-0325">Glycoprotein</keyword>
<keyword evidence="2" id="KW-0645">Protease</keyword>
<evidence type="ECO:0000313" key="7">
    <source>
        <dbReference type="EMBL" id="CAL1525887.1"/>
    </source>
</evidence>
<evidence type="ECO:0000313" key="8">
    <source>
        <dbReference type="Proteomes" id="UP001497497"/>
    </source>
</evidence>
<dbReference type="Gene3D" id="3.40.50.1820">
    <property type="entry name" value="alpha/beta hydrolase"/>
    <property type="match status" value="1"/>
</dbReference>
<dbReference type="Pfam" id="PF05577">
    <property type="entry name" value="Peptidase_S28"/>
    <property type="match status" value="1"/>
</dbReference>
<evidence type="ECO:0000256" key="4">
    <source>
        <dbReference type="ARBA" id="ARBA00022801"/>
    </source>
</evidence>
<dbReference type="PANTHER" id="PTHR11010:SF107">
    <property type="entry name" value="DIPEPTIDYL PEPTIDASE 2"/>
    <property type="match status" value="1"/>
</dbReference>
<evidence type="ECO:0000256" key="3">
    <source>
        <dbReference type="ARBA" id="ARBA00022729"/>
    </source>
</evidence>
<gene>
    <name evidence="7" type="ORF">GSLYS_00000064001</name>
</gene>
<evidence type="ECO:0000256" key="1">
    <source>
        <dbReference type="ARBA" id="ARBA00011079"/>
    </source>
</evidence>
<reference evidence="7 8" key="1">
    <citation type="submission" date="2024-04" db="EMBL/GenBank/DDBJ databases">
        <authorList>
            <consortium name="Genoscope - CEA"/>
            <person name="William W."/>
        </authorList>
    </citation>
    <scope>NUCLEOTIDE SEQUENCE [LARGE SCALE GENOMIC DNA]</scope>
</reference>
<dbReference type="GO" id="GO:0006508">
    <property type="term" value="P:proteolysis"/>
    <property type="evidence" value="ECO:0007669"/>
    <property type="project" value="UniProtKB-KW"/>
</dbReference>
<dbReference type="InterPro" id="IPR029058">
    <property type="entry name" value="AB_hydrolase_fold"/>
</dbReference>
<dbReference type="InterPro" id="IPR042269">
    <property type="entry name" value="Ser_carbopepase_S28_SKS"/>
</dbReference>
<feature type="signal peptide" evidence="6">
    <location>
        <begin position="1"/>
        <end position="24"/>
    </location>
</feature>
<keyword evidence="8" id="KW-1185">Reference proteome</keyword>
<name>A0AAV2H000_LYMST</name>
<dbReference type="AlphaFoldDB" id="A0AAV2H000"/>
<evidence type="ECO:0000256" key="2">
    <source>
        <dbReference type="ARBA" id="ARBA00022670"/>
    </source>
</evidence>
<sequence length="474" mass="53084">MVASHKNMIFLLKAVFLLLVQCKADFPYKEDYFDTYIDHFNLMSYGNKTFKMHYLYQDQNWNPNGGPIFFYAGNEGPIEGFWTATGFVHEIAPQFGAYVVFPEHRYYGTSLPFGNFSFQPPYLGLLTVEQAMADYAVFLTDLKKRLNATNSKIIAFGGSYGGMLAAYMRFKYPNIIDGSLAASAPLYMQDPDGPHDFFFQHVTQDFRDINEKCYDLVKLAFNLMDDLAAQGQIGLDRIQAEFKLCNRLTDDQSYRHLLGWIRNAFTMMAMLDYPYPTGFMGNLPGFPVKVGCGKILNGTNPLNGLAEAAGVFYNSSNEKCFDIFAEFIECADPTGCGTGPDAIAWDYQACTELSLPRGSNNITDMFPVLPWTPELRAVYCQKTYGITPREEWAAIQFLGQKIQSASNIIFSNGNLDPWMGGGINKDISNSLVAVPVIGGAHHLDLRASNPLDPPGVIEAREREKGIIRQWLSSP</sequence>
<evidence type="ECO:0000256" key="5">
    <source>
        <dbReference type="ARBA" id="ARBA00023180"/>
    </source>
</evidence>
<organism evidence="7 8">
    <name type="scientific">Lymnaea stagnalis</name>
    <name type="common">Great pond snail</name>
    <name type="synonym">Helix stagnalis</name>
    <dbReference type="NCBI Taxonomy" id="6523"/>
    <lineage>
        <taxon>Eukaryota</taxon>
        <taxon>Metazoa</taxon>
        <taxon>Spiralia</taxon>
        <taxon>Lophotrochozoa</taxon>
        <taxon>Mollusca</taxon>
        <taxon>Gastropoda</taxon>
        <taxon>Heterobranchia</taxon>
        <taxon>Euthyneura</taxon>
        <taxon>Panpulmonata</taxon>
        <taxon>Hygrophila</taxon>
        <taxon>Lymnaeoidea</taxon>
        <taxon>Lymnaeidae</taxon>
        <taxon>Lymnaea</taxon>
    </lineage>
</organism>
<dbReference type="PANTHER" id="PTHR11010">
    <property type="entry name" value="PROTEASE S28 PRO-X CARBOXYPEPTIDASE-RELATED"/>
    <property type="match status" value="1"/>
</dbReference>
<dbReference type="Gene3D" id="1.20.120.980">
    <property type="entry name" value="Serine carboxypeptidase S28, SKS domain"/>
    <property type="match status" value="1"/>
</dbReference>
<comment type="caution">
    <text evidence="7">The sequence shown here is derived from an EMBL/GenBank/DDBJ whole genome shotgun (WGS) entry which is preliminary data.</text>
</comment>
<feature type="chain" id="PRO_5043707628" evidence="6">
    <location>
        <begin position="25"/>
        <end position="474"/>
    </location>
</feature>
<protein>
    <submittedName>
        <fullName evidence="7">Uncharacterized protein</fullName>
    </submittedName>
</protein>
<dbReference type="Proteomes" id="UP001497497">
    <property type="component" value="Unassembled WGS sequence"/>
</dbReference>
<dbReference type="InterPro" id="IPR008758">
    <property type="entry name" value="Peptidase_S28"/>
</dbReference>
<dbReference type="EMBL" id="CAXITT010000001">
    <property type="protein sequence ID" value="CAL1525887.1"/>
    <property type="molecule type" value="Genomic_DNA"/>
</dbReference>
<accession>A0AAV2H000</accession>
<dbReference type="GO" id="GO:0070008">
    <property type="term" value="F:serine-type exopeptidase activity"/>
    <property type="evidence" value="ECO:0007669"/>
    <property type="project" value="InterPro"/>
</dbReference>
<keyword evidence="3 6" id="KW-0732">Signal</keyword>
<dbReference type="SUPFAM" id="SSF53474">
    <property type="entry name" value="alpha/beta-Hydrolases"/>
    <property type="match status" value="1"/>
</dbReference>
<proteinExistence type="inferred from homology"/>
<evidence type="ECO:0000256" key="6">
    <source>
        <dbReference type="SAM" id="SignalP"/>
    </source>
</evidence>
<keyword evidence="4" id="KW-0378">Hydrolase</keyword>